<evidence type="ECO:0000256" key="8">
    <source>
        <dbReference type="ARBA" id="ARBA00031190"/>
    </source>
</evidence>
<gene>
    <name evidence="16" type="ORF">BJ508DRAFT_416967</name>
</gene>
<dbReference type="InterPro" id="IPR029044">
    <property type="entry name" value="Nucleotide-diphossugar_trans"/>
</dbReference>
<dbReference type="AlphaFoldDB" id="A0A3N4I738"/>
<evidence type="ECO:0000256" key="10">
    <source>
        <dbReference type="ARBA" id="ARBA00044229"/>
    </source>
</evidence>
<reference evidence="16 17" key="1">
    <citation type="journal article" date="2018" name="Nat. Ecol. Evol.">
        <title>Pezizomycetes genomes reveal the molecular basis of ectomycorrhizal truffle lifestyle.</title>
        <authorList>
            <person name="Murat C."/>
            <person name="Payen T."/>
            <person name="Noel B."/>
            <person name="Kuo A."/>
            <person name="Morin E."/>
            <person name="Chen J."/>
            <person name="Kohler A."/>
            <person name="Krizsan K."/>
            <person name="Balestrini R."/>
            <person name="Da Silva C."/>
            <person name="Montanini B."/>
            <person name="Hainaut M."/>
            <person name="Levati E."/>
            <person name="Barry K.W."/>
            <person name="Belfiori B."/>
            <person name="Cichocki N."/>
            <person name="Clum A."/>
            <person name="Dockter R.B."/>
            <person name="Fauchery L."/>
            <person name="Guy J."/>
            <person name="Iotti M."/>
            <person name="Le Tacon F."/>
            <person name="Lindquist E.A."/>
            <person name="Lipzen A."/>
            <person name="Malagnac F."/>
            <person name="Mello A."/>
            <person name="Molinier V."/>
            <person name="Miyauchi S."/>
            <person name="Poulain J."/>
            <person name="Riccioni C."/>
            <person name="Rubini A."/>
            <person name="Sitrit Y."/>
            <person name="Splivallo R."/>
            <person name="Traeger S."/>
            <person name="Wang M."/>
            <person name="Zifcakova L."/>
            <person name="Wipf D."/>
            <person name="Zambonelli A."/>
            <person name="Paolocci F."/>
            <person name="Nowrousian M."/>
            <person name="Ottonello S."/>
            <person name="Baldrian P."/>
            <person name="Spatafora J.W."/>
            <person name="Henrissat B."/>
            <person name="Nagy L.G."/>
            <person name="Aury J.M."/>
            <person name="Wincker P."/>
            <person name="Grigoriev I.V."/>
            <person name="Bonfante P."/>
            <person name="Martin F.M."/>
        </authorList>
    </citation>
    <scope>NUCLEOTIDE SEQUENCE [LARGE SCALE GENOMIC DNA]</scope>
    <source>
        <strain evidence="16 17">RN42</strain>
    </source>
</reference>
<evidence type="ECO:0000259" key="14">
    <source>
        <dbReference type="Pfam" id="PF00483"/>
    </source>
</evidence>
<keyword evidence="4" id="KW-0963">Cytoplasm</keyword>
<evidence type="ECO:0000256" key="7">
    <source>
        <dbReference type="ARBA" id="ARBA00030179"/>
    </source>
</evidence>
<organism evidence="16 17">
    <name type="scientific">Ascobolus immersus RN42</name>
    <dbReference type="NCBI Taxonomy" id="1160509"/>
    <lineage>
        <taxon>Eukaryota</taxon>
        <taxon>Fungi</taxon>
        <taxon>Dikarya</taxon>
        <taxon>Ascomycota</taxon>
        <taxon>Pezizomycotina</taxon>
        <taxon>Pezizomycetes</taxon>
        <taxon>Pezizales</taxon>
        <taxon>Ascobolaceae</taxon>
        <taxon>Ascobolus</taxon>
    </lineage>
</organism>
<feature type="domain" description="Nucleotidyl transferase" evidence="14">
    <location>
        <begin position="13"/>
        <end position="149"/>
    </location>
</feature>
<keyword evidence="6" id="KW-0648">Protein biosynthesis</keyword>
<dbReference type="GO" id="GO:0005829">
    <property type="term" value="C:cytosol"/>
    <property type="evidence" value="ECO:0007669"/>
    <property type="project" value="UniProtKB-SubCell"/>
</dbReference>
<evidence type="ECO:0000256" key="1">
    <source>
        <dbReference type="ARBA" id="ARBA00004514"/>
    </source>
</evidence>
<evidence type="ECO:0000259" key="15">
    <source>
        <dbReference type="Pfam" id="PF25087"/>
    </source>
</evidence>
<dbReference type="InterPro" id="IPR005835">
    <property type="entry name" value="NTP_transferase_dom"/>
</dbReference>
<evidence type="ECO:0000313" key="16">
    <source>
        <dbReference type="EMBL" id="RPA77604.1"/>
    </source>
</evidence>
<keyword evidence="17" id="KW-1185">Reference proteome</keyword>
<dbReference type="Pfam" id="PF25087">
    <property type="entry name" value="GMPPB_C"/>
    <property type="match status" value="1"/>
</dbReference>
<evidence type="ECO:0000256" key="9">
    <source>
        <dbReference type="ARBA" id="ARBA00044196"/>
    </source>
</evidence>
<evidence type="ECO:0000256" key="11">
    <source>
        <dbReference type="ARBA" id="ARBA00045373"/>
    </source>
</evidence>
<feature type="region of interest" description="Disordered" evidence="13">
    <location>
        <begin position="404"/>
        <end position="423"/>
    </location>
</feature>
<evidence type="ECO:0000256" key="5">
    <source>
        <dbReference type="ARBA" id="ARBA00022540"/>
    </source>
</evidence>
<dbReference type="GO" id="GO:0003743">
    <property type="term" value="F:translation initiation factor activity"/>
    <property type="evidence" value="ECO:0007669"/>
    <property type="project" value="UniProtKB-KW"/>
</dbReference>
<dbReference type="Pfam" id="PF00483">
    <property type="entry name" value="NTP_transferase"/>
    <property type="match status" value="1"/>
</dbReference>
<feature type="region of interest" description="Disordered" evidence="13">
    <location>
        <begin position="525"/>
        <end position="555"/>
    </location>
</feature>
<dbReference type="GO" id="GO:0005085">
    <property type="term" value="F:guanyl-nucleotide exchange factor activity"/>
    <property type="evidence" value="ECO:0007669"/>
    <property type="project" value="TreeGrafter"/>
</dbReference>
<comment type="similarity">
    <text evidence="2">Belongs to the eIF-2B gamma/epsilon subunits family.</text>
</comment>
<dbReference type="STRING" id="1160509.A0A3N4I738"/>
<feature type="region of interest" description="Disordered" evidence="13">
    <location>
        <begin position="337"/>
        <end position="362"/>
    </location>
</feature>
<evidence type="ECO:0000256" key="12">
    <source>
        <dbReference type="ARBA" id="ARBA00046432"/>
    </source>
</evidence>
<dbReference type="SUPFAM" id="SSF53448">
    <property type="entry name" value="Nucleotide-diphospho-sugar transferases"/>
    <property type="match status" value="1"/>
</dbReference>
<evidence type="ECO:0000256" key="6">
    <source>
        <dbReference type="ARBA" id="ARBA00022917"/>
    </source>
</evidence>
<dbReference type="Gene3D" id="2.160.10.10">
    <property type="entry name" value="Hexapeptide repeat proteins"/>
    <property type="match status" value="1"/>
</dbReference>
<proteinExistence type="inferred from homology"/>
<sequence length="555" mass="60592">MVHLNGRTQGLQAIILCGPGTSLYPFSKADDAPKALLPIANIPMIYYPLEWCQKASVRSITIVALNEHRPALENYLSSKKFLDSAAYKGLKKLDIPLTLETPSSIDDSLGTADLLRILFKNGKINGDFLVLPCDLVVTGVDLNQLISLWMVHQGKYGKDENKKGGLAVWGRVKAGGGKTTESDLLGVTEPIQPITHMAKAIGSVHNLAYTIPAHLPAALKSTQDIQLRHSFIRHYGNVTLHSRTHRDSHIYIFPQWVGKVLLLNEKISSIKEDLIPMWAKSLWQKRQVEKLHFDEIFAAEEPDHDQPELHASNIDLEAMTSTRSLPTREILALAASTQPNSGTTTPTSEISTSHSKKLHARTHRVTPPTITAIVAAEDSPAYIERVDTPQLFLSANLLFAQTREDPLNPQPHNNPRVPDPRKVDPSCKLEGTITSSDCVVGPECVLGKQAAVKKSVLGSNVRVAKGAKVLGCVLLDGAVVLDNARIESCIVGKGATIGKNCSLKECEIADGFVVEEGVDAKGESFVDFDEGGSISEYETDDDVEEEGEWSQEESD</sequence>
<feature type="compositionally biased region" description="Polar residues" evidence="13">
    <location>
        <begin position="337"/>
        <end position="353"/>
    </location>
</feature>
<dbReference type="PANTHER" id="PTHR45989">
    <property type="entry name" value="TRANSLATION INITIATION FACTOR EIF-2B SUBUNIT GAMMA"/>
    <property type="match status" value="1"/>
</dbReference>
<evidence type="ECO:0000256" key="4">
    <source>
        <dbReference type="ARBA" id="ARBA00022490"/>
    </source>
</evidence>
<name>A0A3N4I738_ASCIM</name>
<dbReference type="GO" id="GO:0002183">
    <property type="term" value="P:cytoplasmic translational initiation"/>
    <property type="evidence" value="ECO:0007669"/>
    <property type="project" value="TreeGrafter"/>
</dbReference>
<dbReference type="PANTHER" id="PTHR45989:SF1">
    <property type="entry name" value="TRANSLATION INITIATION FACTOR EIF-2B SUBUNIT GAMMA"/>
    <property type="match status" value="1"/>
</dbReference>
<comment type="function">
    <text evidence="11">Acts as a component of the translation initiation factor 2B (eIF2B) complex, which catalyzes the exchange of GDP for GTP on the eukaryotic initiation factor 2 (eIF2) complex gamma subunit. Its guanine nucleotide exchange factor activity is repressed when bound to eIF2 complex phosphorylated on the alpha subunit, thereby limiting the amount of methionyl-initiator methionine tRNA available to the ribosome and consequently global translation is repressed.</text>
</comment>
<dbReference type="InterPro" id="IPR051960">
    <property type="entry name" value="eIF2B_gamma"/>
</dbReference>
<protein>
    <recommendedName>
        <fullName evidence="3">Mannose-1-phosphate guanyltransferase</fullName>
    </recommendedName>
    <alternativeName>
        <fullName evidence="8">GDP-mannose pyrophosphorylase</fullName>
    </alternativeName>
    <alternativeName>
        <fullName evidence="7">GTP-mannose-1-phosphate guanylyltransferase</fullName>
    </alternativeName>
    <alternativeName>
        <fullName evidence="9">Translation initiation factor eIF2B subunit gamma</fullName>
    </alternativeName>
    <alternativeName>
        <fullName evidence="10">eIF2B GDP-GTP exchange factor subunit gamma</fullName>
    </alternativeName>
</protein>
<feature type="compositionally biased region" description="Acidic residues" evidence="13">
    <location>
        <begin position="537"/>
        <end position="555"/>
    </location>
</feature>
<evidence type="ECO:0000256" key="2">
    <source>
        <dbReference type="ARBA" id="ARBA00007878"/>
    </source>
</evidence>
<comment type="subunit">
    <text evidence="12">Component of the translation initiation factor 2B (eIF2B) complex which is a heterodecamer of two sets of five different subunits: alpha, beta, gamma, delta and epsilon. Subunits alpha, beta and delta comprise a regulatory subcomplex and subunits epsilon and gamma comprise a catalytic subcomplex. Within the complex, the hexameric regulatory complex resides at the center, with the two heterodimeric catalytic subcomplexes bound on opposite sides.</text>
</comment>
<comment type="subcellular location">
    <subcellularLocation>
        <location evidence="1">Cytoplasm</location>
        <location evidence="1">Cytosol</location>
    </subcellularLocation>
</comment>
<dbReference type="Gene3D" id="3.90.550.10">
    <property type="entry name" value="Spore Coat Polysaccharide Biosynthesis Protein SpsA, Chain A"/>
    <property type="match status" value="1"/>
</dbReference>
<feature type="domain" description="Mannose-1-phosphate guanyltransferase C-terminal" evidence="15">
    <location>
        <begin position="437"/>
        <end position="521"/>
    </location>
</feature>
<dbReference type="Proteomes" id="UP000275078">
    <property type="component" value="Unassembled WGS sequence"/>
</dbReference>
<dbReference type="OrthoDB" id="10250549at2759"/>
<dbReference type="GO" id="GO:0005851">
    <property type="term" value="C:eukaryotic translation initiation factor 2B complex"/>
    <property type="evidence" value="ECO:0007669"/>
    <property type="project" value="TreeGrafter"/>
</dbReference>
<keyword evidence="5" id="KW-0396">Initiation factor</keyword>
<evidence type="ECO:0000313" key="17">
    <source>
        <dbReference type="Proteomes" id="UP000275078"/>
    </source>
</evidence>
<dbReference type="InterPro" id="IPR056729">
    <property type="entry name" value="GMPPB_C"/>
</dbReference>
<dbReference type="CDD" id="cd04652">
    <property type="entry name" value="LbH_eIF2B_gamma_C"/>
    <property type="match status" value="1"/>
</dbReference>
<evidence type="ECO:0000256" key="3">
    <source>
        <dbReference type="ARBA" id="ARBA00018601"/>
    </source>
</evidence>
<dbReference type="EMBL" id="ML119723">
    <property type="protein sequence ID" value="RPA77604.1"/>
    <property type="molecule type" value="Genomic_DNA"/>
</dbReference>
<dbReference type="InterPro" id="IPR011004">
    <property type="entry name" value="Trimer_LpxA-like_sf"/>
</dbReference>
<dbReference type="SUPFAM" id="SSF51161">
    <property type="entry name" value="Trimeric LpxA-like enzymes"/>
    <property type="match status" value="1"/>
</dbReference>
<evidence type="ECO:0000256" key="13">
    <source>
        <dbReference type="SAM" id="MobiDB-lite"/>
    </source>
</evidence>
<accession>A0A3N4I738</accession>